<feature type="domain" description="Glycosyl hydrolase family 36 C-terminal" evidence="8">
    <location>
        <begin position="652"/>
        <end position="749"/>
    </location>
</feature>
<dbReference type="EC" id="3.2.1.22" evidence="2 5"/>
<feature type="binding site" evidence="7">
    <location>
        <begin position="367"/>
        <end position="368"/>
    </location>
    <ligand>
        <name>substrate</name>
    </ligand>
</feature>
<dbReference type="GO" id="GO:0004557">
    <property type="term" value="F:alpha-galactosidase activity"/>
    <property type="evidence" value="ECO:0007669"/>
    <property type="project" value="UniProtKB-UniRule"/>
</dbReference>
<keyword evidence="4 5" id="KW-0326">Glycosidase</keyword>
<dbReference type="FunFam" id="3.20.20.70:FF:000118">
    <property type="entry name" value="Alpha-galactosidase"/>
    <property type="match status" value="1"/>
</dbReference>
<keyword evidence="3 5" id="KW-0378">Hydrolase</keyword>
<feature type="binding site" evidence="7">
    <location>
        <position position="527"/>
    </location>
    <ligand>
        <name>substrate</name>
    </ligand>
</feature>
<evidence type="ECO:0000256" key="5">
    <source>
        <dbReference type="PIRNR" id="PIRNR005536"/>
    </source>
</evidence>
<evidence type="ECO:0000256" key="6">
    <source>
        <dbReference type="PIRSR" id="PIRSR005536-1"/>
    </source>
</evidence>
<dbReference type="InterPro" id="IPR002252">
    <property type="entry name" value="Glyco_hydro_36"/>
</dbReference>
<name>A0A6N2WU25_9FIRM</name>
<dbReference type="PANTHER" id="PTHR43053">
    <property type="entry name" value="GLYCOSIDASE FAMILY 31"/>
    <property type="match status" value="1"/>
</dbReference>
<protein>
    <recommendedName>
        <fullName evidence="2 5">Alpha-galactosidase</fullName>
        <ecNumber evidence="2 5">3.2.1.22</ecNumber>
    </recommendedName>
</protein>
<feature type="binding site" evidence="7">
    <location>
        <begin position="477"/>
        <end position="481"/>
    </location>
    <ligand>
        <name>substrate</name>
    </ligand>
</feature>
<dbReference type="InterPro" id="IPR013780">
    <property type="entry name" value="Glyco_hydro_b"/>
</dbReference>
<dbReference type="Pfam" id="PF16875">
    <property type="entry name" value="Glyco_hydro_36N"/>
    <property type="match status" value="1"/>
</dbReference>
<comment type="catalytic activity">
    <reaction evidence="1 5">
        <text>Hydrolysis of terminal, non-reducing alpha-D-galactose residues in alpha-D-galactosides, including galactose oligosaccharides, galactomannans and galactolipids.</text>
        <dbReference type="EC" id="3.2.1.22"/>
    </reaction>
</comment>
<feature type="active site" description="Nucleophile" evidence="6">
    <location>
        <position position="479"/>
    </location>
</feature>
<dbReference type="InterPro" id="IPR031705">
    <property type="entry name" value="Glyco_hydro_36_C"/>
</dbReference>
<dbReference type="Pfam" id="PF16874">
    <property type="entry name" value="Glyco_hydro_36C"/>
    <property type="match status" value="1"/>
</dbReference>
<dbReference type="CDD" id="cd14791">
    <property type="entry name" value="GH36"/>
    <property type="match status" value="1"/>
</dbReference>
<feature type="binding site" evidence="7">
    <location>
        <position position="549"/>
    </location>
    <ligand>
        <name>substrate</name>
    </ligand>
</feature>
<dbReference type="PANTHER" id="PTHR43053:SF3">
    <property type="entry name" value="ALPHA-GALACTOSIDASE C-RELATED"/>
    <property type="match status" value="1"/>
</dbReference>
<dbReference type="EMBL" id="CACRTF010000017">
    <property type="protein sequence ID" value="VYT45237.1"/>
    <property type="molecule type" value="Genomic_DNA"/>
</dbReference>
<dbReference type="InterPro" id="IPR031704">
    <property type="entry name" value="Glyco_hydro_36_N"/>
</dbReference>
<dbReference type="InterPro" id="IPR013785">
    <property type="entry name" value="Aldolase_TIM"/>
</dbReference>
<evidence type="ECO:0000259" key="8">
    <source>
        <dbReference type="Pfam" id="PF16874"/>
    </source>
</evidence>
<dbReference type="Gene3D" id="2.70.98.60">
    <property type="entry name" value="alpha-galactosidase from lactobacil brevis"/>
    <property type="match status" value="1"/>
</dbReference>
<dbReference type="GeneID" id="23114044"/>
<dbReference type="SUPFAM" id="SSF51445">
    <property type="entry name" value="(Trans)glycosidases"/>
    <property type="match status" value="1"/>
</dbReference>
<dbReference type="InterPro" id="IPR017853">
    <property type="entry name" value="GH"/>
</dbReference>
<gene>
    <name evidence="10" type="primary">rafA_2</name>
    <name evidence="10" type="ORF">CBLFYP116_03962</name>
</gene>
<sequence>MPIKIHGNGREFHLYNHKISYIMTILRNGQLGHLYYGKAVRDQASFEHMLEIRIRSMAPCFYEGDREFSMEHIKQEYPSYGHGDMRCPAYDILQADGSRITEFVYESHCVREGKPALKGLPATYAEQAREASTLEITLKDAWIKTKLILTYTIYENLPVITRSARFICDHEDGVVLNQAMSASLDLPDSVFEMVELTGAWARERNVKTRRLEHGVQSVYSMRGCSSSNYNPFIALKRPDTGEHAGEVYGFSLVYSGNFLAQAEVDTYDVTRVMLGIHPHCFSWPLKKGEMFQTPEVVMVYSDSGLNGMSQTYHELYRSRLARGPWRDRARPILINNWEATYFDFDEEKILKLARTAKDVGVELFVLDDGWFGRRDDSRSSLGDWYPYRKKLPEGVAGIARRIEEMGLAFGLWIEPEMVNKDSDLYRAHPDWMLSAPGRSACHGRNQFVLDFSREEVVEYIYQMLRHVLDEAPVSYIKWDMNRCMSEVYSRAGRPEEQGMVFHRYILGVYSLYEKLIRRYPHILLESCASGGARFDPGMLYYAPQCWTSDDTDAVERLKIQYGTSMVYPLSSMGAHVSAVPNHQVLRTTPIETRANVACFGTFGYELDLNQLTEEELEKVRRQIAFMKENRDLIQFGTFYRLISPFEGRGNVTAWMVVSGDRKRALVGYYRILEPVNEGYRKIRLAGLEEGIRYHVSIQGGGYHGGFKEIDVYGDELLNFGLIVSDSSSGDNKEKYDGTNGDYQSRIYMLEA</sequence>
<dbReference type="AlphaFoldDB" id="A0A6N2WU25"/>
<evidence type="ECO:0000313" key="10">
    <source>
        <dbReference type="EMBL" id="VYT45237.1"/>
    </source>
</evidence>
<proteinExistence type="inferred from homology"/>
<evidence type="ECO:0000259" key="9">
    <source>
        <dbReference type="Pfam" id="PF16875"/>
    </source>
</evidence>
<reference evidence="10" key="1">
    <citation type="submission" date="2019-11" db="EMBL/GenBank/DDBJ databases">
        <authorList>
            <person name="Feng L."/>
        </authorList>
    </citation>
    <scope>NUCLEOTIDE SEQUENCE</scope>
    <source>
        <strain evidence="10">CbolteaeLFYP116</strain>
    </source>
</reference>
<evidence type="ECO:0000256" key="2">
    <source>
        <dbReference type="ARBA" id="ARBA00012755"/>
    </source>
</evidence>
<organism evidence="10">
    <name type="scientific">Enterocloster bolteae</name>
    <dbReference type="NCBI Taxonomy" id="208479"/>
    <lineage>
        <taxon>Bacteria</taxon>
        <taxon>Bacillati</taxon>
        <taxon>Bacillota</taxon>
        <taxon>Clostridia</taxon>
        <taxon>Lachnospirales</taxon>
        <taxon>Lachnospiraceae</taxon>
        <taxon>Enterocloster</taxon>
    </lineage>
</organism>
<evidence type="ECO:0000256" key="1">
    <source>
        <dbReference type="ARBA" id="ARBA00001255"/>
    </source>
</evidence>
<dbReference type="RefSeq" id="WP_002576068.1">
    <property type="nucleotide sequence ID" value="NZ_BAABZS010000001.1"/>
</dbReference>
<dbReference type="Gene3D" id="3.20.20.70">
    <property type="entry name" value="Aldolase class I"/>
    <property type="match status" value="1"/>
</dbReference>
<feature type="binding site" evidence="7">
    <location>
        <position position="200"/>
    </location>
    <ligand>
        <name>substrate</name>
    </ligand>
</feature>
<feature type="binding site" evidence="7">
    <location>
        <position position="444"/>
    </location>
    <ligand>
        <name>substrate</name>
    </ligand>
</feature>
<feature type="domain" description="Glycosyl hydrolase family 36 N-terminal" evidence="9">
    <location>
        <begin position="29"/>
        <end position="286"/>
    </location>
</feature>
<dbReference type="Pfam" id="PF02065">
    <property type="entry name" value="Melibiase"/>
    <property type="match status" value="1"/>
</dbReference>
<dbReference type="InterPro" id="IPR038417">
    <property type="entry name" value="Alpga-gal_N_sf"/>
</dbReference>
<evidence type="ECO:0000256" key="4">
    <source>
        <dbReference type="ARBA" id="ARBA00023295"/>
    </source>
</evidence>
<dbReference type="PROSITE" id="PS00512">
    <property type="entry name" value="ALPHA_GALACTOSIDASE"/>
    <property type="match status" value="1"/>
</dbReference>
<accession>A0A6N2WU25</accession>
<comment type="similarity">
    <text evidence="5">Belongs to the glycosyl hydrolase.</text>
</comment>
<dbReference type="InterPro" id="IPR000111">
    <property type="entry name" value="Glyco_hydro_27/36_CS"/>
</dbReference>
<dbReference type="InterPro" id="IPR050985">
    <property type="entry name" value="Alpha-glycosidase_related"/>
</dbReference>
<dbReference type="PRINTS" id="PR00743">
    <property type="entry name" value="GLHYDRLASE36"/>
</dbReference>
<evidence type="ECO:0000256" key="7">
    <source>
        <dbReference type="PIRSR" id="PIRSR005536-2"/>
    </source>
</evidence>
<dbReference type="Gene3D" id="2.60.40.1180">
    <property type="entry name" value="Golgi alpha-mannosidase II"/>
    <property type="match status" value="1"/>
</dbReference>
<feature type="active site" description="Proton donor" evidence="6">
    <location>
        <position position="549"/>
    </location>
</feature>
<dbReference type="GO" id="GO:0016052">
    <property type="term" value="P:carbohydrate catabolic process"/>
    <property type="evidence" value="ECO:0007669"/>
    <property type="project" value="InterPro"/>
</dbReference>
<dbReference type="PIRSF" id="PIRSF005536">
    <property type="entry name" value="Agal"/>
    <property type="match status" value="1"/>
</dbReference>
<evidence type="ECO:0000256" key="3">
    <source>
        <dbReference type="ARBA" id="ARBA00022801"/>
    </source>
</evidence>